<protein>
    <submittedName>
        <fullName evidence="2">Uncharacterized protein</fullName>
    </submittedName>
</protein>
<evidence type="ECO:0000313" key="2">
    <source>
        <dbReference type="EMBL" id="RXH98956.1"/>
    </source>
</evidence>
<dbReference type="EMBL" id="RDQH01000331">
    <property type="protein sequence ID" value="RXH98956.1"/>
    <property type="molecule type" value="Genomic_DNA"/>
</dbReference>
<comment type="caution">
    <text evidence="2">The sequence shown here is derived from an EMBL/GenBank/DDBJ whole genome shotgun (WGS) entry which is preliminary data.</text>
</comment>
<dbReference type="AlphaFoldDB" id="A0A498JV55"/>
<proteinExistence type="predicted"/>
<gene>
    <name evidence="2" type="ORF">DVH24_011281</name>
</gene>
<sequence length="151" mass="16570">MEVMRKVQEGKNFISTKKKSLMEKNCLQGIVENVAQLVITVKPATTLLLFISILKVSLLPRIGTRIGLKSDKWRETRWFMASATGEAKACIDGMISYLVKAVTNLDSGFSSDQSPGFKEPHTGGSLPPHPSQPFGQGEIGWCKTETVLTSE</sequence>
<keyword evidence="3" id="KW-1185">Reference proteome</keyword>
<organism evidence="2 3">
    <name type="scientific">Malus domestica</name>
    <name type="common">Apple</name>
    <name type="synonym">Pyrus malus</name>
    <dbReference type="NCBI Taxonomy" id="3750"/>
    <lineage>
        <taxon>Eukaryota</taxon>
        <taxon>Viridiplantae</taxon>
        <taxon>Streptophyta</taxon>
        <taxon>Embryophyta</taxon>
        <taxon>Tracheophyta</taxon>
        <taxon>Spermatophyta</taxon>
        <taxon>Magnoliopsida</taxon>
        <taxon>eudicotyledons</taxon>
        <taxon>Gunneridae</taxon>
        <taxon>Pentapetalae</taxon>
        <taxon>rosids</taxon>
        <taxon>fabids</taxon>
        <taxon>Rosales</taxon>
        <taxon>Rosaceae</taxon>
        <taxon>Amygdaloideae</taxon>
        <taxon>Maleae</taxon>
        <taxon>Malus</taxon>
    </lineage>
</organism>
<name>A0A498JV55_MALDO</name>
<evidence type="ECO:0000256" key="1">
    <source>
        <dbReference type="SAM" id="MobiDB-lite"/>
    </source>
</evidence>
<dbReference type="Proteomes" id="UP000290289">
    <property type="component" value="Chromosome 5"/>
</dbReference>
<accession>A0A498JV55</accession>
<evidence type="ECO:0000313" key="3">
    <source>
        <dbReference type="Proteomes" id="UP000290289"/>
    </source>
</evidence>
<reference evidence="2 3" key="1">
    <citation type="submission" date="2018-10" db="EMBL/GenBank/DDBJ databases">
        <title>A high-quality apple genome assembly.</title>
        <authorList>
            <person name="Hu J."/>
        </authorList>
    </citation>
    <scope>NUCLEOTIDE SEQUENCE [LARGE SCALE GENOMIC DNA]</scope>
    <source>
        <strain evidence="3">cv. HFTH1</strain>
        <tissue evidence="2">Young leaf</tissue>
    </source>
</reference>
<feature type="region of interest" description="Disordered" evidence="1">
    <location>
        <begin position="110"/>
        <end position="138"/>
    </location>
</feature>